<name>A0A7W4PPI2_9PROT</name>
<keyword evidence="1" id="KW-0472">Membrane</keyword>
<sequence length="54" mass="6087">MIRIAVFSLVGLTFSFVVNNHKINYEASLVAITIWSALNISIFLYKTLKATPTR</sequence>
<comment type="caution">
    <text evidence="2">The sequence shown here is derived from an EMBL/GenBank/DDBJ whole genome shotgun (WGS) entry which is preliminary data.</text>
</comment>
<dbReference type="Proteomes" id="UP000540556">
    <property type="component" value="Unassembled WGS sequence"/>
</dbReference>
<reference evidence="2 3" key="1">
    <citation type="submission" date="2020-04" db="EMBL/GenBank/DDBJ databases">
        <title>Description of novel Gluconacetobacter.</title>
        <authorList>
            <person name="Sombolestani A."/>
        </authorList>
    </citation>
    <scope>NUCLEOTIDE SEQUENCE [LARGE SCALE GENOMIC DNA]</scope>
    <source>
        <strain evidence="2 3">LMG 27800</strain>
    </source>
</reference>
<dbReference type="RefSeq" id="WP_182949981.1">
    <property type="nucleotide sequence ID" value="NZ_JABEQK010000007.1"/>
</dbReference>
<keyword evidence="1" id="KW-0812">Transmembrane</keyword>
<evidence type="ECO:0000313" key="3">
    <source>
        <dbReference type="Proteomes" id="UP000540556"/>
    </source>
</evidence>
<proteinExistence type="predicted"/>
<dbReference type="EMBL" id="JABEQK010000007">
    <property type="protein sequence ID" value="MBB2205450.1"/>
    <property type="molecule type" value="Genomic_DNA"/>
</dbReference>
<keyword evidence="3" id="KW-1185">Reference proteome</keyword>
<evidence type="ECO:0000313" key="2">
    <source>
        <dbReference type="EMBL" id="MBB2205450.1"/>
    </source>
</evidence>
<protein>
    <submittedName>
        <fullName evidence="2">Uncharacterized protein</fullName>
    </submittedName>
</protein>
<evidence type="ECO:0000256" key="1">
    <source>
        <dbReference type="SAM" id="Phobius"/>
    </source>
</evidence>
<gene>
    <name evidence="2" type="ORF">HLH27_10530</name>
</gene>
<accession>A0A7W4PPI2</accession>
<feature type="transmembrane region" description="Helical" evidence="1">
    <location>
        <begin position="29"/>
        <end position="48"/>
    </location>
</feature>
<keyword evidence="1" id="KW-1133">Transmembrane helix</keyword>
<dbReference type="AlphaFoldDB" id="A0A7W4PPI2"/>
<organism evidence="2 3">
    <name type="scientific">Gluconacetobacter takamatsuzukensis</name>
    <dbReference type="NCBI Taxonomy" id="1286190"/>
    <lineage>
        <taxon>Bacteria</taxon>
        <taxon>Pseudomonadati</taxon>
        <taxon>Pseudomonadota</taxon>
        <taxon>Alphaproteobacteria</taxon>
        <taxon>Acetobacterales</taxon>
        <taxon>Acetobacteraceae</taxon>
        <taxon>Gluconacetobacter</taxon>
    </lineage>
</organism>